<dbReference type="EMBL" id="BAFN01000001">
    <property type="protein sequence ID" value="GAN33518.1"/>
    <property type="molecule type" value="Genomic_DNA"/>
</dbReference>
<gene>
    <name evidence="1" type="ORF">BROSI_A2043</name>
</gene>
<evidence type="ECO:0008006" key="3">
    <source>
        <dbReference type="Google" id="ProtNLM"/>
    </source>
</evidence>
<dbReference type="Proteomes" id="UP000032309">
    <property type="component" value="Unassembled WGS sequence"/>
</dbReference>
<keyword evidence="2" id="KW-1185">Reference proteome</keyword>
<evidence type="ECO:0000313" key="2">
    <source>
        <dbReference type="Proteomes" id="UP000032309"/>
    </source>
</evidence>
<proteinExistence type="predicted"/>
<sequence length="150" mass="16826">MELQIPQSLQVEHEELHAELVKATQAGGNTGDAAKAVANILHPHFVKEEEFALPPLGVLSLLAEGKITPEMRSVLVMTDKLKAELHQMHQEHKAIVAALKALIDAAKEEKKMEYVHFAEKLMLHAQTEEEVLYPTSLLIGEYLKLKLKKY</sequence>
<reference evidence="2" key="1">
    <citation type="journal article" date="2015" name="Genome Announc.">
        <title>Draft Genome Sequence of an Anaerobic Ammonium-Oxidizing Bacterium, "Candidatus Brocadia sinica".</title>
        <authorList>
            <person name="Oshiki M."/>
            <person name="Shinyako-Hata K."/>
            <person name="Satoh H."/>
            <person name="Okabe S."/>
        </authorList>
    </citation>
    <scope>NUCLEOTIDE SEQUENCE [LARGE SCALE GENOMIC DNA]</scope>
    <source>
        <strain evidence="2">JPN1</strain>
    </source>
</reference>
<dbReference type="Gene3D" id="1.20.120.520">
    <property type="entry name" value="nmb1532 protein domain like"/>
    <property type="match status" value="1"/>
</dbReference>
<protein>
    <recommendedName>
        <fullName evidence="3">Hemerythrin-like domain-containing protein</fullName>
    </recommendedName>
</protein>
<organism evidence="1 2">
    <name type="scientific">Candidatus Brocadia sinica JPN1</name>
    <dbReference type="NCBI Taxonomy" id="1197129"/>
    <lineage>
        <taxon>Bacteria</taxon>
        <taxon>Pseudomonadati</taxon>
        <taxon>Planctomycetota</taxon>
        <taxon>Candidatus Brocadiia</taxon>
        <taxon>Candidatus Brocadiales</taxon>
        <taxon>Candidatus Brocadiaceae</taxon>
        <taxon>Candidatus Brocadia</taxon>
    </lineage>
</organism>
<name>A0ABQ0JXM1_9BACT</name>
<evidence type="ECO:0000313" key="1">
    <source>
        <dbReference type="EMBL" id="GAN33518.1"/>
    </source>
</evidence>
<accession>A0ABQ0JXM1</accession>
<comment type="caution">
    <text evidence="1">The sequence shown here is derived from an EMBL/GenBank/DDBJ whole genome shotgun (WGS) entry which is preliminary data.</text>
</comment>